<dbReference type="CDD" id="cd00038">
    <property type="entry name" value="CAP_ED"/>
    <property type="match status" value="1"/>
</dbReference>
<dbReference type="STRING" id="266748.HY04_10650"/>
<dbReference type="PROSITE" id="PS50042">
    <property type="entry name" value="CNMP_BINDING_3"/>
    <property type="match status" value="1"/>
</dbReference>
<evidence type="ECO:0000259" key="1">
    <source>
        <dbReference type="PROSITE" id="PS50042"/>
    </source>
</evidence>
<reference evidence="2 3" key="1">
    <citation type="submission" date="2018-12" db="EMBL/GenBank/DDBJ databases">
        <authorList>
            <consortium name="Pathogen Informatics"/>
        </authorList>
    </citation>
    <scope>NUCLEOTIDE SEQUENCE [LARGE SCALE GENOMIC DNA]</scope>
    <source>
        <strain evidence="2 3">NCTC13489</strain>
    </source>
</reference>
<dbReference type="InterPro" id="IPR014710">
    <property type="entry name" value="RmlC-like_jellyroll"/>
</dbReference>
<dbReference type="Gene3D" id="2.60.120.10">
    <property type="entry name" value="Jelly Rolls"/>
    <property type="match status" value="1"/>
</dbReference>
<feature type="domain" description="Cyclic nucleotide-binding" evidence="1">
    <location>
        <begin position="34"/>
        <end position="117"/>
    </location>
</feature>
<dbReference type="InterPro" id="IPR018490">
    <property type="entry name" value="cNMP-bd_dom_sf"/>
</dbReference>
<accession>A0A448NR26</accession>
<dbReference type="OrthoDB" id="1092431at2"/>
<proteinExistence type="predicted"/>
<dbReference type="InterPro" id="IPR036388">
    <property type="entry name" value="WH-like_DNA-bd_sf"/>
</dbReference>
<dbReference type="RefSeq" id="WP_051803732.1">
    <property type="nucleotide sequence ID" value="NZ_FOIX01000004.1"/>
</dbReference>
<dbReference type="Proteomes" id="UP000270036">
    <property type="component" value="Chromosome"/>
</dbReference>
<sequence length="193" mass="22269">MASPVSFTDYLKQIFELSKEDEDFTEKHFERQEFKKNEILLNGGEVCTKLHFVSEGLLRTFHINKNGTEFTRLFVPEGKFCTVLLSFQEKIPSPATIQAIENSVLYSISHTNFIKIISGSAAAKNIYTSILENYQNFQITRLEFLTTLSPQEKVEEFLKENTDLELRISDKIIASYLQITPETYSRCKKKMSS</sequence>
<evidence type="ECO:0000313" key="2">
    <source>
        <dbReference type="EMBL" id="VEH99235.1"/>
    </source>
</evidence>
<dbReference type="InterPro" id="IPR000595">
    <property type="entry name" value="cNMP-bd_dom"/>
</dbReference>
<dbReference type="AlphaFoldDB" id="A0A448NR26"/>
<dbReference type="KEGG" id="cant:NCTC13489_01432"/>
<dbReference type="Pfam" id="PF00027">
    <property type="entry name" value="cNMP_binding"/>
    <property type="match status" value="1"/>
</dbReference>
<organism evidence="2 3">
    <name type="scientific">Kaistella antarctica</name>
    <dbReference type="NCBI Taxonomy" id="266748"/>
    <lineage>
        <taxon>Bacteria</taxon>
        <taxon>Pseudomonadati</taxon>
        <taxon>Bacteroidota</taxon>
        <taxon>Flavobacteriia</taxon>
        <taxon>Flavobacteriales</taxon>
        <taxon>Weeksellaceae</taxon>
        <taxon>Chryseobacterium group</taxon>
        <taxon>Kaistella</taxon>
    </lineage>
</organism>
<protein>
    <submittedName>
        <fullName evidence="2">Cyclic nucleotide-binding domain</fullName>
    </submittedName>
</protein>
<evidence type="ECO:0000313" key="3">
    <source>
        <dbReference type="Proteomes" id="UP000270036"/>
    </source>
</evidence>
<dbReference type="SUPFAM" id="SSF51206">
    <property type="entry name" value="cAMP-binding domain-like"/>
    <property type="match status" value="1"/>
</dbReference>
<gene>
    <name evidence="2" type="ORF">NCTC13489_01432</name>
</gene>
<name>A0A448NR26_9FLAO</name>
<dbReference type="Gene3D" id="1.10.10.10">
    <property type="entry name" value="Winged helix-like DNA-binding domain superfamily/Winged helix DNA-binding domain"/>
    <property type="match status" value="1"/>
</dbReference>
<dbReference type="EMBL" id="LR134441">
    <property type="protein sequence ID" value="VEH99235.1"/>
    <property type="molecule type" value="Genomic_DNA"/>
</dbReference>